<evidence type="ECO:0000256" key="5">
    <source>
        <dbReference type="ARBA" id="ARBA00023163"/>
    </source>
</evidence>
<evidence type="ECO:0000256" key="2">
    <source>
        <dbReference type="ARBA" id="ARBA00023012"/>
    </source>
</evidence>
<accession>A0A4R1BGY8</accession>
<dbReference type="GO" id="GO:0000156">
    <property type="term" value="F:phosphorelay response regulator activity"/>
    <property type="evidence" value="ECO:0007669"/>
    <property type="project" value="TreeGrafter"/>
</dbReference>
<dbReference type="CDD" id="cd17574">
    <property type="entry name" value="REC_OmpR"/>
    <property type="match status" value="1"/>
</dbReference>
<protein>
    <submittedName>
        <fullName evidence="8">Response regulator</fullName>
    </submittedName>
</protein>
<keyword evidence="3" id="KW-0805">Transcription regulation</keyword>
<evidence type="ECO:0000256" key="3">
    <source>
        <dbReference type="ARBA" id="ARBA00023015"/>
    </source>
</evidence>
<proteinExistence type="predicted"/>
<keyword evidence="9" id="KW-1185">Reference proteome</keyword>
<dbReference type="GO" id="GO:0032993">
    <property type="term" value="C:protein-DNA complex"/>
    <property type="evidence" value="ECO:0007669"/>
    <property type="project" value="TreeGrafter"/>
</dbReference>
<reference evidence="8 9" key="1">
    <citation type="submission" date="2019-03" db="EMBL/GenBank/DDBJ databases">
        <title>Whole genome sequence of a novel Rubrobacter taiwanensis strain, isolated from Yellowstone National Park.</title>
        <authorList>
            <person name="Freed S."/>
            <person name="Ramaley R.F."/>
            <person name="Kyndt J.A."/>
        </authorList>
    </citation>
    <scope>NUCLEOTIDE SEQUENCE [LARGE SCALE GENOMIC DNA]</scope>
    <source>
        <strain evidence="8 9">Yellowstone</strain>
    </source>
</reference>
<dbReference type="Gene3D" id="3.40.50.2300">
    <property type="match status" value="1"/>
</dbReference>
<evidence type="ECO:0000256" key="1">
    <source>
        <dbReference type="ARBA" id="ARBA00022553"/>
    </source>
</evidence>
<dbReference type="SUPFAM" id="SSF52172">
    <property type="entry name" value="CheY-like"/>
    <property type="match status" value="1"/>
</dbReference>
<dbReference type="InterPro" id="IPR011006">
    <property type="entry name" value="CheY-like_superfamily"/>
</dbReference>
<feature type="modified residue" description="4-aspartylphosphate" evidence="6">
    <location>
        <position position="54"/>
    </location>
</feature>
<name>A0A4R1BGY8_9ACTN</name>
<dbReference type="PANTHER" id="PTHR48111:SF1">
    <property type="entry name" value="TWO-COMPONENT RESPONSE REGULATOR ORR33"/>
    <property type="match status" value="1"/>
</dbReference>
<evidence type="ECO:0000313" key="8">
    <source>
        <dbReference type="EMBL" id="TCJ16437.1"/>
    </source>
</evidence>
<dbReference type="InterPro" id="IPR001789">
    <property type="entry name" value="Sig_transdc_resp-reg_receiver"/>
</dbReference>
<dbReference type="EMBL" id="SKBU01000016">
    <property type="protein sequence ID" value="TCJ16437.1"/>
    <property type="molecule type" value="Genomic_DNA"/>
</dbReference>
<dbReference type="InterPro" id="IPR039420">
    <property type="entry name" value="WalR-like"/>
</dbReference>
<keyword evidence="1 6" id="KW-0597">Phosphoprotein</keyword>
<dbReference type="Proteomes" id="UP000295244">
    <property type="component" value="Unassembled WGS sequence"/>
</dbReference>
<sequence length="129" mass="14460">MKGARVLVVDDDRVTRRIVAVKLSGLGYRVVEAEDGREALERVEEEPPDLMIVDSLMPRLNGLQTVRALRENPDPRISALPVVMLTARRGERDVVEGLEAGVDDYIVKPFSTDELAARLRTVLRRAGRR</sequence>
<keyword evidence="4" id="KW-0238">DNA-binding</keyword>
<dbReference type="PANTHER" id="PTHR48111">
    <property type="entry name" value="REGULATOR OF RPOS"/>
    <property type="match status" value="1"/>
</dbReference>
<dbReference type="AlphaFoldDB" id="A0A4R1BGY8"/>
<evidence type="ECO:0000256" key="4">
    <source>
        <dbReference type="ARBA" id="ARBA00023125"/>
    </source>
</evidence>
<gene>
    <name evidence="8" type="ORF">E0L93_09955</name>
</gene>
<keyword evidence="2" id="KW-0902">Two-component regulatory system</keyword>
<dbReference type="OrthoDB" id="3197131at2"/>
<evidence type="ECO:0000259" key="7">
    <source>
        <dbReference type="PROSITE" id="PS50110"/>
    </source>
</evidence>
<dbReference type="PROSITE" id="PS50110">
    <property type="entry name" value="RESPONSE_REGULATORY"/>
    <property type="match status" value="1"/>
</dbReference>
<dbReference type="GO" id="GO:0005829">
    <property type="term" value="C:cytosol"/>
    <property type="evidence" value="ECO:0007669"/>
    <property type="project" value="TreeGrafter"/>
</dbReference>
<organism evidence="8 9">
    <name type="scientific">Rubrobacter taiwanensis</name>
    <dbReference type="NCBI Taxonomy" id="185139"/>
    <lineage>
        <taxon>Bacteria</taxon>
        <taxon>Bacillati</taxon>
        <taxon>Actinomycetota</taxon>
        <taxon>Rubrobacteria</taxon>
        <taxon>Rubrobacterales</taxon>
        <taxon>Rubrobacteraceae</taxon>
        <taxon>Rubrobacter</taxon>
    </lineage>
</organism>
<evidence type="ECO:0000256" key="6">
    <source>
        <dbReference type="PROSITE-ProRule" id="PRU00169"/>
    </source>
</evidence>
<comment type="caution">
    <text evidence="8">The sequence shown here is derived from an EMBL/GenBank/DDBJ whole genome shotgun (WGS) entry which is preliminary data.</text>
</comment>
<keyword evidence="5" id="KW-0804">Transcription</keyword>
<evidence type="ECO:0000313" key="9">
    <source>
        <dbReference type="Proteomes" id="UP000295244"/>
    </source>
</evidence>
<dbReference type="SMART" id="SM00448">
    <property type="entry name" value="REC"/>
    <property type="match status" value="1"/>
</dbReference>
<dbReference type="GO" id="GO:0000976">
    <property type="term" value="F:transcription cis-regulatory region binding"/>
    <property type="evidence" value="ECO:0007669"/>
    <property type="project" value="TreeGrafter"/>
</dbReference>
<dbReference type="GO" id="GO:0006355">
    <property type="term" value="P:regulation of DNA-templated transcription"/>
    <property type="evidence" value="ECO:0007669"/>
    <property type="project" value="TreeGrafter"/>
</dbReference>
<feature type="domain" description="Response regulatory" evidence="7">
    <location>
        <begin position="5"/>
        <end position="123"/>
    </location>
</feature>
<dbReference type="RefSeq" id="WP_132691469.1">
    <property type="nucleotide sequence ID" value="NZ_SKBU01000016.1"/>
</dbReference>
<dbReference type="Pfam" id="PF00072">
    <property type="entry name" value="Response_reg"/>
    <property type="match status" value="1"/>
</dbReference>